<reference evidence="2 3" key="1">
    <citation type="journal article" date="2022" name="Int. J. Syst. Evol. Microbiol.">
        <title>Characterization of Alcaligenes aquatilis as a novel member of heterotrophic nitrifier-aerobic denitrifier and its performance in treating piggery wastewater.</title>
        <authorList>
            <person name="Cao X."/>
            <person name="Zhao B."/>
            <person name="Wu Y."/>
            <person name="Huang J."/>
            <person name="Wang H."/>
            <person name="Sun X."/>
            <person name="Li S."/>
        </authorList>
    </citation>
    <scope>NUCLEOTIDE SEQUENCE [LARGE SCALE GENOMIC DNA]</scope>
    <source>
        <strain evidence="2 3">AS1</strain>
    </source>
</reference>
<feature type="compositionally biased region" description="Basic and acidic residues" evidence="1">
    <location>
        <begin position="24"/>
        <end position="33"/>
    </location>
</feature>
<protein>
    <submittedName>
        <fullName evidence="2">Uncharacterized protein</fullName>
    </submittedName>
</protein>
<accession>A0ABY4NLX3</accession>
<organism evidence="2 3">
    <name type="scientific">Alcaligenes aquatilis</name>
    <dbReference type="NCBI Taxonomy" id="323284"/>
    <lineage>
        <taxon>Bacteria</taxon>
        <taxon>Pseudomonadati</taxon>
        <taxon>Pseudomonadota</taxon>
        <taxon>Betaproteobacteria</taxon>
        <taxon>Burkholderiales</taxon>
        <taxon>Alcaligenaceae</taxon>
        <taxon>Alcaligenes</taxon>
    </lineage>
</organism>
<dbReference type="GeneID" id="96868966"/>
<dbReference type="RefSeq" id="WP_249494448.1">
    <property type="nucleotide sequence ID" value="NZ_CP094619.1"/>
</dbReference>
<evidence type="ECO:0000256" key="1">
    <source>
        <dbReference type="SAM" id="MobiDB-lite"/>
    </source>
</evidence>
<dbReference type="EMBL" id="CP094619">
    <property type="protein sequence ID" value="UQN37992.1"/>
    <property type="molecule type" value="Genomic_DNA"/>
</dbReference>
<keyword evidence="3" id="KW-1185">Reference proteome</keyword>
<dbReference type="Proteomes" id="UP000831759">
    <property type="component" value="Chromosome"/>
</dbReference>
<name>A0ABY4NLX3_9BURK</name>
<evidence type="ECO:0000313" key="3">
    <source>
        <dbReference type="Proteomes" id="UP000831759"/>
    </source>
</evidence>
<proteinExistence type="predicted"/>
<feature type="region of interest" description="Disordered" evidence="1">
    <location>
        <begin position="24"/>
        <end position="79"/>
    </location>
</feature>
<gene>
    <name evidence="2" type="ORF">MTR80_08470</name>
</gene>
<evidence type="ECO:0000313" key="2">
    <source>
        <dbReference type="EMBL" id="UQN37992.1"/>
    </source>
</evidence>
<sequence>MDLPPPEQPEIRTKECIKKCRSIKENKNLEKLGRTPKLRRREEGKKGRREEGKKGRREEGKKGRREEGKKGRREEGKKA</sequence>
<feature type="compositionally biased region" description="Basic and acidic residues" evidence="1">
    <location>
        <begin position="40"/>
        <end position="79"/>
    </location>
</feature>